<sequence length="117" mass="13841">MLKDMLTKEERKLFSKKNINKIKKDDFAEYIAMYEAQLASLKSGYSPEVYKNPIIENIIDEMEIFVEEINEFYYTNVLGSYNVGKDPAPRDNIDEELTKTYIDDMKPIDRQITRELK</sequence>
<evidence type="ECO:0000313" key="2">
    <source>
        <dbReference type="Proteomes" id="UP001168821"/>
    </source>
</evidence>
<comment type="caution">
    <text evidence="1">The sequence shown here is derived from an EMBL/GenBank/DDBJ whole genome shotgun (WGS) entry which is preliminary data.</text>
</comment>
<keyword evidence="2" id="KW-1185">Reference proteome</keyword>
<name>A0AA38HH91_9CUCU</name>
<gene>
    <name evidence="1" type="ORF">Zmor_011849</name>
</gene>
<evidence type="ECO:0000313" key="1">
    <source>
        <dbReference type="EMBL" id="KAJ3616532.1"/>
    </source>
</evidence>
<protein>
    <submittedName>
        <fullName evidence="1">Uncharacterized protein</fullName>
    </submittedName>
</protein>
<organism evidence="1 2">
    <name type="scientific">Zophobas morio</name>
    <dbReference type="NCBI Taxonomy" id="2755281"/>
    <lineage>
        <taxon>Eukaryota</taxon>
        <taxon>Metazoa</taxon>
        <taxon>Ecdysozoa</taxon>
        <taxon>Arthropoda</taxon>
        <taxon>Hexapoda</taxon>
        <taxon>Insecta</taxon>
        <taxon>Pterygota</taxon>
        <taxon>Neoptera</taxon>
        <taxon>Endopterygota</taxon>
        <taxon>Coleoptera</taxon>
        <taxon>Polyphaga</taxon>
        <taxon>Cucujiformia</taxon>
        <taxon>Tenebrionidae</taxon>
        <taxon>Zophobas</taxon>
    </lineage>
</organism>
<dbReference type="EMBL" id="JALNTZ010003321">
    <property type="protein sequence ID" value="KAJ3616532.1"/>
    <property type="molecule type" value="Genomic_DNA"/>
</dbReference>
<accession>A0AA38HH91</accession>
<dbReference type="AlphaFoldDB" id="A0AA38HH91"/>
<proteinExistence type="predicted"/>
<reference evidence="1" key="1">
    <citation type="journal article" date="2023" name="G3 (Bethesda)">
        <title>Whole genome assemblies of Zophobas morio and Tenebrio molitor.</title>
        <authorList>
            <person name="Kaur S."/>
            <person name="Stinson S.A."/>
            <person name="diCenzo G.C."/>
        </authorList>
    </citation>
    <scope>NUCLEOTIDE SEQUENCE</scope>
    <source>
        <strain evidence="1">QUZm001</strain>
    </source>
</reference>
<dbReference type="Proteomes" id="UP001168821">
    <property type="component" value="Unassembled WGS sequence"/>
</dbReference>